<keyword evidence="1 4" id="KW-0489">Methyltransferase</keyword>
<feature type="compositionally biased region" description="Acidic residues" evidence="5">
    <location>
        <begin position="236"/>
        <end position="256"/>
    </location>
</feature>
<feature type="compositionally biased region" description="Basic and acidic residues" evidence="5">
    <location>
        <begin position="220"/>
        <end position="231"/>
    </location>
</feature>
<dbReference type="PIRSF" id="PIRSF011771">
    <property type="entry name" value="RMS1_SET"/>
    <property type="match status" value="1"/>
</dbReference>
<protein>
    <recommendedName>
        <fullName evidence="4">Ribosomal lysine N-methyltransferase 4</fullName>
        <ecNumber evidence="4">2.1.1.-</ecNumber>
    </recommendedName>
</protein>
<evidence type="ECO:0000313" key="7">
    <source>
        <dbReference type="EMBL" id="CAE6530009.1"/>
    </source>
</evidence>
<proteinExistence type="inferred from homology"/>
<dbReference type="PANTHER" id="PTHR13271:SF34">
    <property type="entry name" value="N-LYSINE METHYLTRANSFERASE SETD6"/>
    <property type="match status" value="1"/>
</dbReference>
<feature type="region of interest" description="Disordered" evidence="5">
    <location>
        <begin position="204"/>
        <end position="256"/>
    </location>
</feature>
<dbReference type="Proteomes" id="UP000663853">
    <property type="component" value="Unassembled WGS sequence"/>
</dbReference>
<name>A0A8H3DKQ1_9AGAM</name>
<dbReference type="InterPro" id="IPR011383">
    <property type="entry name" value="N-lys_methylase_SETD6"/>
</dbReference>
<dbReference type="InterPro" id="IPR046341">
    <property type="entry name" value="SET_dom_sf"/>
</dbReference>
<reference evidence="7" key="1">
    <citation type="submission" date="2021-01" db="EMBL/GenBank/DDBJ databases">
        <authorList>
            <person name="Kaushik A."/>
        </authorList>
    </citation>
    <scope>NUCLEOTIDE SEQUENCE</scope>
    <source>
        <strain evidence="7">AG6-10EEA</strain>
    </source>
</reference>
<comment type="function">
    <text evidence="4">S-adenosyl-L-methionine-dependent protein-lysine N-methyltransferase that monomethylates 60S ribosomal protein L42.</text>
</comment>
<dbReference type="GO" id="GO:0032259">
    <property type="term" value="P:methylation"/>
    <property type="evidence" value="ECO:0007669"/>
    <property type="project" value="UniProtKB-KW"/>
</dbReference>
<dbReference type="InterPro" id="IPR015353">
    <property type="entry name" value="Rubisco_LSMT_subst-bd"/>
</dbReference>
<dbReference type="GO" id="GO:0005634">
    <property type="term" value="C:nucleus"/>
    <property type="evidence" value="ECO:0007669"/>
    <property type="project" value="UniProtKB-SubCell"/>
</dbReference>
<accession>A0A8H3DKQ1</accession>
<evidence type="ECO:0000259" key="6">
    <source>
        <dbReference type="Pfam" id="PF09273"/>
    </source>
</evidence>
<evidence type="ECO:0000256" key="4">
    <source>
        <dbReference type="PIRNR" id="PIRNR011771"/>
    </source>
</evidence>
<sequence>MSSLGSTLLEWFKSHDGVVDEGHMRLGEIDGCGFGAVAVKDIPVRHRFLVSSLDAKVQQEGHVLFEIPRIILLSTRTCTLKSRLTNTEWDGLGKGWTPLILCMMWEAARGSESVWNGYLATMPTHFDTPMFWPTSDLEELRGTSIAEKIGREDAEKEYTGRLVPLLESRPDLFLPSHLNTYYTLEQFHIMGSRILSRSFHVEEDEAGKEADPDVSMESSKSMDVDRSREEANPPIEDQENENEQEIGGDSDSEDGESVEDVAMVPMADMLNARYGGENAKLFYEPRVLKMITTKPVAAGDQIWNTYGDPPNSDLLRRYGYVDIPGQGLDIVELQGSLLVECAITYLSLSSENQKERVDWWLEMGGDDTFTLDMSTLLPSGLLSFTQLLLLSGSEWNKIKEKEKPPKPKSDPVKKCVKDALEKRLRSYPTTLEEDDKQLSFGQNTLNKRHALIIRIGEKKVLKAALESVSEPGPKKRKAESEGGARKKGARQK</sequence>
<dbReference type="GO" id="GO:0016279">
    <property type="term" value="F:protein-lysine N-methyltransferase activity"/>
    <property type="evidence" value="ECO:0007669"/>
    <property type="project" value="UniProtKB-UniRule"/>
</dbReference>
<keyword evidence="3 4" id="KW-0949">S-adenosyl-L-methionine</keyword>
<dbReference type="Pfam" id="PF09273">
    <property type="entry name" value="Rubis-subs-bind"/>
    <property type="match status" value="1"/>
</dbReference>
<evidence type="ECO:0000256" key="5">
    <source>
        <dbReference type="SAM" id="MobiDB-lite"/>
    </source>
</evidence>
<dbReference type="InterPro" id="IPR036464">
    <property type="entry name" value="Rubisco_LSMT_subst-bd_sf"/>
</dbReference>
<gene>
    <name evidence="7" type="ORF">RDB_LOCUS166377</name>
</gene>
<dbReference type="AlphaFoldDB" id="A0A8H3DKQ1"/>
<dbReference type="PANTHER" id="PTHR13271">
    <property type="entry name" value="UNCHARACTERIZED PUTATIVE METHYLTRANSFERASE"/>
    <property type="match status" value="1"/>
</dbReference>
<dbReference type="EC" id="2.1.1.-" evidence="4"/>
<dbReference type="Gene3D" id="3.90.1410.10">
    <property type="entry name" value="set domain protein methyltransferase, domain 1"/>
    <property type="match status" value="1"/>
</dbReference>
<comment type="caution">
    <text evidence="7">The sequence shown here is derived from an EMBL/GenBank/DDBJ whole genome shotgun (WGS) entry which is preliminary data.</text>
</comment>
<evidence type="ECO:0000313" key="8">
    <source>
        <dbReference type="Proteomes" id="UP000663853"/>
    </source>
</evidence>
<keyword evidence="4" id="KW-0539">Nucleus</keyword>
<dbReference type="EMBL" id="CAJMXA010003980">
    <property type="protein sequence ID" value="CAE6530009.1"/>
    <property type="molecule type" value="Genomic_DNA"/>
</dbReference>
<dbReference type="Gene3D" id="3.90.1420.10">
    <property type="entry name" value="Rubisco LSMT, substrate-binding domain"/>
    <property type="match status" value="1"/>
</dbReference>
<evidence type="ECO:0000256" key="1">
    <source>
        <dbReference type="ARBA" id="ARBA00022603"/>
    </source>
</evidence>
<keyword evidence="2 4" id="KW-0808">Transferase</keyword>
<feature type="region of interest" description="Disordered" evidence="5">
    <location>
        <begin position="465"/>
        <end position="492"/>
    </location>
</feature>
<organism evidence="7 8">
    <name type="scientific">Rhizoctonia solani</name>
    <dbReference type="NCBI Taxonomy" id="456999"/>
    <lineage>
        <taxon>Eukaryota</taxon>
        <taxon>Fungi</taxon>
        <taxon>Dikarya</taxon>
        <taxon>Basidiomycota</taxon>
        <taxon>Agaricomycotina</taxon>
        <taxon>Agaricomycetes</taxon>
        <taxon>Cantharellales</taxon>
        <taxon>Ceratobasidiaceae</taxon>
        <taxon>Rhizoctonia</taxon>
    </lineage>
</organism>
<dbReference type="InterPro" id="IPR050600">
    <property type="entry name" value="SETD3_SETD6_MTase"/>
</dbReference>
<comment type="similarity">
    <text evidence="4">Belongs to the class V-like SAM-binding methyltransferase superfamily. Histone-lysine methyltransferase family. SETD6 subfamily.</text>
</comment>
<evidence type="ECO:0000256" key="3">
    <source>
        <dbReference type="ARBA" id="ARBA00022691"/>
    </source>
</evidence>
<comment type="subcellular location">
    <subcellularLocation>
        <location evidence="4">Nucleus</location>
    </subcellularLocation>
</comment>
<feature type="domain" description="Rubisco LSMT substrate-binding" evidence="6">
    <location>
        <begin position="353"/>
        <end position="461"/>
    </location>
</feature>
<dbReference type="SUPFAM" id="SSF82199">
    <property type="entry name" value="SET domain"/>
    <property type="match status" value="1"/>
</dbReference>
<dbReference type="SUPFAM" id="SSF81822">
    <property type="entry name" value="RuBisCo LSMT C-terminal, substrate-binding domain"/>
    <property type="match status" value="1"/>
</dbReference>
<evidence type="ECO:0000256" key="2">
    <source>
        <dbReference type="ARBA" id="ARBA00022679"/>
    </source>
</evidence>